<proteinExistence type="predicted"/>
<name>A0A8E2B254_9APHY</name>
<organism evidence="1 2">
    <name type="scientific">Obba rivulosa</name>
    <dbReference type="NCBI Taxonomy" id="1052685"/>
    <lineage>
        <taxon>Eukaryota</taxon>
        <taxon>Fungi</taxon>
        <taxon>Dikarya</taxon>
        <taxon>Basidiomycota</taxon>
        <taxon>Agaricomycotina</taxon>
        <taxon>Agaricomycetes</taxon>
        <taxon>Polyporales</taxon>
        <taxon>Gelatoporiaceae</taxon>
        <taxon>Obba</taxon>
    </lineage>
</organism>
<evidence type="ECO:0000313" key="2">
    <source>
        <dbReference type="Proteomes" id="UP000250043"/>
    </source>
</evidence>
<dbReference type="Proteomes" id="UP000250043">
    <property type="component" value="Unassembled WGS sequence"/>
</dbReference>
<keyword evidence="2" id="KW-1185">Reference proteome</keyword>
<evidence type="ECO:0000313" key="1">
    <source>
        <dbReference type="EMBL" id="OCH90817.1"/>
    </source>
</evidence>
<accession>A0A8E2B254</accession>
<dbReference type="AlphaFoldDB" id="A0A8E2B254"/>
<sequence>MSLSYSVCWRICSILILSILLAHSALFQVRLLWPPHSTIVTVGCVSWSSTRHSRMFVPHSVLYYAQNGANRVCATQVPLESIICWTGAAEASVFGYRSKQDGKRLHRRETYKGRLLVSKIPHTFVASQNFGQPPTTSTGVQPPNMPENEQTGVQMENLPAEIQMGQIPPPSQWVTGHHRMTPGQQGMLDRLGDEHGIYFPFLDPYSPRYGRFPSKADAAVLINMLKDGQIPSQQHINSLPEAPREEITAPYEWQTANDPPTEGMMQQLQRASERKGLAMPNTANLTKADVAMLLRMMEQM</sequence>
<reference evidence="1 2" key="1">
    <citation type="submission" date="2016-07" db="EMBL/GenBank/DDBJ databases">
        <title>Draft genome of the white-rot fungus Obba rivulosa 3A-2.</title>
        <authorList>
            <consortium name="DOE Joint Genome Institute"/>
            <person name="Miettinen O."/>
            <person name="Riley R."/>
            <person name="Acob R."/>
            <person name="Barry K."/>
            <person name="Cullen D."/>
            <person name="De Vries R."/>
            <person name="Hainaut M."/>
            <person name="Hatakka A."/>
            <person name="Henrissat B."/>
            <person name="Hilden K."/>
            <person name="Kuo R."/>
            <person name="Labutti K."/>
            <person name="Lipzen A."/>
            <person name="Makela M.R."/>
            <person name="Sandor L."/>
            <person name="Spatafora J.W."/>
            <person name="Grigoriev I.V."/>
            <person name="Hibbett D.S."/>
        </authorList>
    </citation>
    <scope>NUCLEOTIDE SEQUENCE [LARGE SCALE GENOMIC DNA]</scope>
    <source>
        <strain evidence="1 2">3A-2</strain>
    </source>
</reference>
<dbReference type="OrthoDB" id="2751476at2759"/>
<protein>
    <submittedName>
        <fullName evidence="1">Uncharacterized protein</fullName>
    </submittedName>
</protein>
<dbReference type="EMBL" id="KV722397">
    <property type="protein sequence ID" value="OCH90817.1"/>
    <property type="molecule type" value="Genomic_DNA"/>
</dbReference>
<gene>
    <name evidence="1" type="ORF">OBBRIDRAFT_567809</name>
</gene>